<accession>A0A0D2NY22</accession>
<proteinExistence type="predicted"/>
<feature type="non-terminal residue" evidence="2">
    <location>
        <position position="309"/>
    </location>
</feature>
<dbReference type="EMBL" id="KN817748">
    <property type="protein sequence ID" value="KJA13375.1"/>
    <property type="molecule type" value="Genomic_DNA"/>
</dbReference>
<name>A0A0D2NY22_HYPSF</name>
<sequence length="309" mass="36359">MLHRLIDHTHGGVQILNGRIYYSPNSCRFVEEPPFRSSVENPFVPFSDASSPRNIMDLDIRDYMCPQWWTRPWGWISFFWSNLDNQLNVITYFLQSHFEAPAIRPMNPWAFGYKKVFPCEAMMMRAIMKSWEWFSVWVALLSFLIAQAEVKEEELKPYPYLAKKNWAAFFPSPMIPEADSADSSSTLDVSDTQGTVSTHQEHVLSIWQKFSEARKVLTQRMEQTETERQRQTRLDRARKPPTKSAKVFRWVKDDVTNIYIREQVSKKWREDTLGDYSAKQTRYDSFLNEYDCCSAFGSDDESDENDEDD</sequence>
<dbReference type="Proteomes" id="UP000054270">
    <property type="component" value="Unassembled WGS sequence"/>
</dbReference>
<feature type="compositionally biased region" description="Basic and acidic residues" evidence="1">
    <location>
        <begin position="222"/>
        <end position="238"/>
    </location>
</feature>
<keyword evidence="3" id="KW-1185">Reference proteome</keyword>
<dbReference type="OrthoDB" id="3270336at2759"/>
<evidence type="ECO:0000313" key="3">
    <source>
        <dbReference type="Proteomes" id="UP000054270"/>
    </source>
</evidence>
<dbReference type="AlphaFoldDB" id="A0A0D2NY22"/>
<evidence type="ECO:0000313" key="2">
    <source>
        <dbReference type="EMBL" id="KJA13375.1"/>
    </source>
</evidence>
<gene>
    <name evidence="2" type="ORF">HYPSUDRAFT_151668</name>
</gene>
<reference evidence="3" key="1">
    <citation type="submission" date="2014-04" db="EMBL/GenBank/DDBJ databases">
        <title>Evolutionary Origins and Diversification of the Mycorrhizal Mutualists.</title>
        <authorList>
            <consortium name="DOE Joint Genome Institute"/>
            <consortium name="Mycorrhizal Genomics Consortium"/>
            <person name="Kohler A."/>
            <person name="Kuo A."/>
            <person name="Nagy L.G."/>
            <person name="Floudas D."/>
            <person name="Copeland A."/>
            <person name="Barry K.W."/>
            <person name="Cichocki N."/>
            <person name="Veneault-Fourrey C."/>
            <person name="LaButti K."/>
            <person name="Lindquist E.A."/>
            <person name="Lipzen A."/>
            <person name="Lundell T."/>
            <person name="Morin E."/>
            <person name="Murat C."/>
            <person name="Riley R."/>
            <person name="Ohm R."/>
            <person name="Sun H."/>
            <person name="Tunlid A."/>
            <person name="Henrissat B."/>
            <person name="Grigoriev I.V."/>
            <person name="Hibbett D.S."/>
            <person name="Martin F."/>
        </authorList>
    </citation>
    <scope>NUCLEOTIDE SEQUENCE [LARGE SCALE GENOMIC DNA]</scope>
    <source>
        <strain evidence="3">FD-334 SS-4</strain>
    </source>
</reference>
<organism evidence="2 3">
    <name type="scientific">Hypholoma sublateritium (strain FD-334 SS-4)</name>
    <dbReference type="NCBI Taxonomy" id="945553"/>
    <lineage>
        <taxon>Eukaryota</taxon>
        <taxon>Fungi</taxon>
        <taxon>Dikarya</taxon>
        <taxon>Basidiomycota</taxon>
        <taxon>Agaricomycotina</taxon>
        <taxon>Agaricomycetes</taxon>
        <taxon>Agaricomycetidae</taxon>
        <taxon>Agaricales</taxon>
        <taxon>Agaricineae</taxon>
        <taxon>Strophariaceae</taxon>
        <taxon>Hypholoma</taxon>
    </lineage>
</organism>
<feature type="region of interest" description="Disordered" evidence="1">
    <location>
        <begin position="220"/>
        <end position="241"/>
    </location>
</feature>
<evidence type="ECO:0000256" key="1">
    <source>
        <dbReference type="SAM" id="MobiDB-lite"/>
    </source>
</evidence>
<dbReference type="STRING" id="945553.A0A0D2NY22"/>
<protein>
    <submittedName>
        <fullName evidence="2">Uncharacterized protein</fullName>
    </submittedName>
</protein>